<keyword evidence="2" id="KW-1185">Reference proteome</keyword>
<evidence type="ECO:0000313" key="1">
    <source>
        <dbReference type="EMBL" id="CPR22589.1"/>
    </source>
</evidence>
<dbReference type="EMBL" id="LN829119">
    <property type="protein sequence ID" value="CPR22589.1"/>
    <property type="molecule type" value="Genomic_DNA"/>
</dbReference>
<dbReference type="KEGG" id="fiy:BN1229_v1_4022"/>
<dbReference type="KEGG" id="fil:BN1229_v1_4035"/>
<dbReference type="AlphaFoldDB" id="A0A0D6JKU2"/>
<dbReference type="Proteomes" id="UP000033187">
    <property type="component" value="Chromosome 1"/>
</dbReference>
<sequence>MNPIGPDHLRANLFLTVWWGSWLVAFATILDFTECLPPEIVCHHQAGDNQNDFDIPALDCVSEDRNECEVESEGEYCEQLVIHERASRGGGLLSQMLD</sequence>
<gene>
    <name evidence="1" type="ORF">YBN1229_v1_4022</name>
</gene>
<reference evidence="2" key="1">
    <citation type="submission" date="2015-02" db="EMBL/GenBank/DDBJ databases">
        <authorList>
            <person name="Chooi Y.-H."/>
        </authorList>
    </citation>
    <scope>NUCLEOTIDE SEQUENCE [LARGE SCALE GENOMIC DNA]</scope>
    <source>
        <strain evidence="2">strain Y</strain>
    </source>
</reference>
<accession>A0A0D6JKU2</accession>
<evidence type="ECO:0000313" key="2">
    <source>
        <dbReference type="Proteomes" id="UP000033187"/>
    </source>
</evidence>
<protein>
    <submittedName>
        <fullName evidence="1">Uncharacterized protein</fullName>
    </submittedName>
</protein>
<name>A0A0D6JKU2_9HYPH</name>
<organism evidence="1 2">
    <name type="scientific">Candidatus Filomicrobium marinum</name>
    <dbReference type="NCBI Taxonomy" id="1608628"/>
    <lineage>
        <taxon>Bacteria</taxon>
        <taxon>Pseudomonadati</taxon>
        <taxon>Pseudomonadota</taxon>
        <taxon>Alphaproteobacteria</taxon>
        <taxon>Hyphomicrobiales</taxon>
        <taxon>Hyphomicrobiaceae</taxon>
        <taxon>Filomicrobium</taxon>
    </lineage>
</organism>
<proteinExistence type="predicted"/>